<evidence type="ECO:0000313" key="2">
    <source>
        <dbReference type="EMBL" id="GGO61531.1"/>
    </source>
</evidence>
<proteinExistence type="predicted"/>
<dbReference type="InterPro" id="IPR013216">
    <property type="entry name" value="Methyltransf_11"/>
</dbReference>
<reference evidence="2" key="1">
    <citation type="journal article" date="2014" name="Int. J. Syst. Evol. Microbiol.">
        <title>Complete genome sequence of Corynebacterium casei LMG S-19264T (=DSM 44701T), isolated from a smear-ripened cheese.</title>
        <authorList>
            <consortium name="US DOE Joint Genome Institute (JGI-PGF)"/>
            <person name="Walter F."/>
            <person name="Albersmeier A."/>
            <person name="Kalinowski J."/>
            <person name="Ruckert C."/>
        </authorList>
    </citation>
    <scope>NUCLEOTIDE SEQUENCE</scope>
    <source>
        <strain evidence="2">CGMCC 4.7368</strain>
    </source>
</reference>
<keyword evidence="2" id="KW-0489">Methyltransferase</keyword>
<dbReference type="Pfam" id="PF08241">
    <property type="entry name" value="Methyltransf_11"/>
    <property type="match status" value="1"/>
</dbReference>
<dbReference type="PANTHER" id="PTHR42912:SF93">
    <property type="entry name" value="N6-ADENOSINE-METHYLTRANSFERASE TMT1A"/>
    <property type="match status" value="1"/>
</dbReference>
<evidence type="ECO:0000259" key="1">
    <source>
        <dbReference type="Pfam" id="PF08241"/>
    </source>
</evidence>
<organism evidence="2 3">
    <name type="scientific">Nonomuraea cavernae</name>
    <dbReference type="NCBI Taxonomy" id="2045107"/>
    <lineage>
        <taxon>Bacteria</taxon>
        <taxon>Bacillati</taxon>
        <taxon>Actinomycetota</taxon>
        <taxon>Actinomycetes</taxon>
        <taxon>Streptosporangiales</taxon>
        <taxon>Streptosporangiaceae</taxon>
        <taxon>Nonomuraea</taxon>
    </lineage>
</organism>
<dbReference type="EMBL" id="BMNH01000001">
    <property type="protein sequence ID" value="GGO61531.1"/>
    <property type="molecule type" value="Genomic_DNA"/>
</dbReference>
<dbReference type="InterPro" id="IPR050508">
    <property type="entry name" value="Methyltransf_Superfamily"/>
</dbReference>
<keyword evidence="3" id="KW-1185">Reference proteome</keyword>
<dbReference type="PANTHER" id="PTHR42912">
    <property type="entry name" value="METHYLTRANSFERASE"/>
    <property type="match status" value="1"/>
</dbReference>
<reference evidence="2" key="2">
    <citation type="submission" date="2020-09" db="EMBL/GenBank/DDBJ databases">
        <authorList>
            <person name="Sun Q."/>
            <person name="Zhou Y."/>
        </authorList>
    </citation>
    <scope>NUCLEOTIDE SEQUENCE</scope>
    <source>
        <strain evidence="2">CGMCC 4.7368</strain>
    </source>
</reference>
<dbReference type="CDD" id="cd02440">
    <property type="entry name" value="AdoMet_MTases"/>
    <property type="match status" value="1"/>
</dbReference>
<dbReference type="Proteomes" id="UP000646523">
    <property type="component" value="Unassembled WGS sequence"/>
</dbReference>
<dbReference type="RefSeq" id="WP_189122174.1">
    <property type="nucleotide sequence ID" value="NZ_BMNH01000001.1"/>
</dbReference>
<dbReference type="GO" id="GO:0008757">
    <property type="term" value="F:S-adenosylmethionine-dependent methyltransferase activity"/>
    <property type="evidence" value="ECO:0007669"/>
    <property type="project" value="InterPro"/>
</dbReference>
<evidence type="ECO:0000313" key="3">
    <source>
        <dbReference type="Proteomes" id="UP000646523"/>
    </source>
</evidence>
<protein>
    <submittedName>
        <fullName evidence="2">Methyltransferase type 11</fullName>
    </submittedName>
</protein>
<dbReference type="AlphaFoldDB" id="A0A917YRN2"/>
<accession>A0A917YRN2</accession>
<comment type="caution">
    <text evidence="2">The sequence shown here is derived from an EMBL/GenBank/DDBJ whole genome shotgun (WGS) entry which is preliminary data.</text>
</comment>
<feature type="domain" description="Methyltransferase type 11" evidence="1">
    <location>
        <begin position="93"/>
        <end position="183"/>
    </location>
</feature>
<dbReference type="SUPFAM" id="SSF53335">
    <property type="entry name" value="S-adenosyl-L-methionine-dependent methyltransferases"/>
    <property type="match status" value="1"/>
</dbReference>
<keyword evidence="2" id="KW-0808">Transferase</keyword>
<dbReference type="GO" id="GO:0032259">
    <property type="term" value="P:methylation"/>
    <property type="evidence" value="ECO:0007669"/>
    <property type="project" value="UniProtKB-KW"/>
</dbReference>
<gene>
    <name evidence="2" type="ORF">GCM10012289_03980</name>
</gene>
<sequence>MSRIAKGAIPSPNIWHSPQVYELENRAVDPDGAANAAMWALRPWAGATVLDIGCGTGYHLPGLATGAASVPGVARGAASVPGVATGAAGMAEVAAGAASVPGDIMGAARVIGVEPHGDLVALARRRCARLANVTVHAGTAQDLPLPDSSVDVAVARWAYFFGPGCEPGLRELARVLRRGGTAFVIDLDAGRGPFGRWFSRTVPTYSAQRVEDFWLRQGWQRQPLDLRMVFERRADLEAVLRIEFAPRVAEEAIAETPGLELAYPNVLRWRHFPA</sequence>
<dbReference type="Gene3D" id="3.40.50.150">
    <property type="entry name" value="Vaccinia Virus protein VP39"/>
    <property type="match status" value="1"/>
</dbReference>
<dbReference type="InterPro" id="IPR029063">
    <property type="entry name" value="SAM-dependent_MTases_sf"/>
</dbReference>
<name>A0A917YRN2_9ACTN</name>